<reference evidence="1" key="1">
    <citation type="submission" date="2023-01" db="EMBL/GenBank/DDBJ databases">
        <title>Long-Read Genome Assembly and Gene Model Annotations for the Rodent Malaria Parasite Plasmodium yoelii 17XNL.</title>
        <authorList>
            <person name="Mitchell G.J."/>
            <person name="Sebastian A."/>
            <person name="Albert I."/>
            <person name="Lindner S.E."/>
        </authorList>
    </citation>
    <scope>NUCLEOTIDE SEQUENCE</scope>
    <source>
        <strain evidence="1">17XNL clone 1.1</strain>
    </source>
</reference>
<organism evidence="1 2">
    <name type="scientific">Plasmodium yoelii yoelii</name>
    <dbReference type="NCBI Taxonomy" id="73239"/>
    <lineage>
        <taxon>Eukaryota</taxon>
        <taxon>Sar</taxon>
        <taxon>Alveolata</taxon>
        <taxon>Apicomplexa</taxon>
        <taxon>Aconoidasida</taxon>
        <taxon>Haemosporida</taxon>
        <taxon>Plasmodiidae</taxon>
        <taxon>Plasmodium</taxon>
        <taxon>Plasmodium (Vinckeia)</taxon>
    </lineage>
</organism>
<evidence type="ECO:0000313" key="2">
    <source>
        <dbReference type="Proteomes" id="UP001054126"/>
    </source>
</evidence>
<dbReference type="EMBL" id="CP115526">
    <property type="protein sequence ID" value="WBY54806.1"/>
    <property type="molecule type" value="Genomic_DNA"/>
</dbReference>
<proteinExistence type="predicted"/>
<name>A0AAE9WJU3_PLAYO</name>
<dbReference type="GO" id="GO:0016787">
    <property type="term" value="F:hydrolase activity"/>
    <property type="evidence" value="ECO:0007669"/>
    <property type="project" value="UniProtKB-KW"/>
</dbReference>
<evidence type="ECO:0000313" key="1">
    <source>
        <dbReference type="EMBL" id="WBY54806.1"/>
    </source>
</evidence>
<gene>
    <name evidence="1" type="ORF">Py17XNL_000202708</name>
</gene>
<sequence length="209" mass="24638">MNKKYKLNELGNEGIQNSSVLENSNKGYAEMYNNQVNKVANFSMLEKTQTIEDTDDSYTDQTFTDIESKSSSYTNYYEYNENQDGRPRVHEIIYFFNNKCLKNTQKNDNTNNKSKYIRAYSNFHLDEKTTNYNDSCASDYFSEIEEKQKNLSDSDIANKKYHNVIYEKKKDGYKSSVLYYNFKNSIHNKFVTNITQYSDDIKREANTNT</sequence>
<dbReference type="Proteomes" id="UP001054126">
    <property type="component" value="Chromosome 2"/>
</dbReference>
<keyword evidence="1" id="KW-0378">Hydrolase</keyword>
<accession>A0AAE9WJU3</accession>
<dbReference type="AlphaFoldDB" id="A0AAE9WJU3"/>
<protein>
    <submittedName>
        <fullName evidence="1">Alpha/beta hydrolase</fullName>
    </submittedName>
</protein>